<feature type="region of interest" description="Disordered" evidence="1">
    <location>
        <begin position="350"/>
        <end position="370"/>
    </location>
</feature>
<reference evidence="2 3" key="1">
    <citation type="journal article" date="2018" name="Sci. Rep.">
        <title>Raphidocelis subcapitata (=Pseudokirchneriella subcapitata) provides an insight into genome evolution and environmental adaptations in the Sphaeropleales.</title>
        <authorList>
            <person name="Suzuki S."/>
            <person name="Yamaguchi H."/>
            <person name="Nakajima N."/>
            <person name="Kawachi M."/>
        </authorList>
    </citation>
    <scope>NUCLEOTIDE SEQUENCE [LARGE SCALE GENOMIC DNA]</scope>
    <source>
        <strain evidence="2 3">NIES-35</strain>
    </source>
</reference>
<dbReference type="STRING" id="307507.A0A2V0P740"/>
<dbReference type="EMBL" id="BDRX01000069">
    <property type="protein sequence ID" value="GBF95678.1"/>
    <property type="molecule type" value="Genomic_DNA"/>
</dbReference>
<comment type="caution">
    <text evidence="2">The sequence shown here is derived from an EMBL/GenBank/DDBJ whole genome shotgun (WGS) entry which is preliminary data.</text>
</comment>
<evidence type="ECO:0000313" key="3">
    <source>
        <dbReference type="Proteomes" id="UP000247498"/>
    </source>
</evidence>
<evidence type="ECO:0000313" key="2">
    <source>
        <dbReference type="EMBL" id="GBF95678.1"/>
    </source>
</evidence>
<sequence>MSAPAKPHAHAHAPPAPPPPAAPPSQPSHNVAVASAGGAANALPYASRRSPAYGARCMVSSGQPLAAQAALSVLRAGGNAADAAVAAAAALAVVEPCHSGLGGDAFALFFDAAAGAVRCLAGNGAAPAALTPAAAAAAAAAAAVPGGRALPMFGAATVTVPGAAALWADAVARWGGGAVAFPDVLAPAVALAEGGFAVGPTTAWAWRKNAPQIIGQRCGPGAACLLGASGRGPEAGERMTNPALAGVLRRLGELGAREGFYRGPIADAIVAAVAARGGVLAAGDLDAHATLDVEPICTDYRRARRARACVFGRAFGDLWGVTVWQAPPPSQGLVTLMALNILEAAWPEEAQQSAAAEQPAAAEGAATQGPPADWQRVHVMAEAARLAFADALAWNCDPRAAAAAAAADAGAADAGGGGGAAPARPPPHPLLPALLSKPRAAARLASALDPARAGAAPPDPSLRLAPPPPPPPPPSSRGAAAGDAAGGGGGSGLTASGEAGGDTVYVCVVDGDGNGCSLIASNYMGFGTGIGCGFSLQNRGHNFSLDPARPNCVAPGKRPHHTIMPGLVTKGRGASMRLQGLLGVVGGAAQPQGQLQILSNLLDLGMDPQAALDAPRFCVEGADSTAGPASVSKSALFLEEGTAPAAAAALAAAGHGVVGAAVAGQGRTVFGRAQLIWRVDGGGGGLGEGGGEGGGVWAGASDPRNDGCAIGY</sequence>
<evidence type="ECO:0000256" key="1">
    <source>
        <dbReference type="SAM" id="MobiDB-lite"/>
    </source>
</evidence>
<feature type="region of interest" description="Disordered" evidence="1">
    <location>
        <begin position="410"/>
        <end position="433"/>
    </location>
</feature>
<dbReference type="PRINTS" id="PR01210">
    <property type="entry name" value="GGTRANSPTASE"/>
</dbReference>
<dbReference type="InterPro" id="IPR052896">
    <property type="entry name" value="GGT-like_enzyme"/>
</dbReference>
<feature type="region of interest" description="Disordered" evidence="1">
    <location>
        <begin position="1"/>
        <end position="32"/>
    </location>
</feature>
<dbReference type="InParanoid" id="A0A2V0P740"/>
<dbReference type="Pfam" id="PF01019">
    <property type="entry name" value="G_glu_transpept"/>
    <property type="match status" value="2"/>
</dbReference>
<accession>A0A2V0P740</accession>
<dbReference type="Gene3D" id="1.10.246.130">
    <property type="match status" value="1"/>
</dbReference>
<feature type="compositionally biased region" description="Pro residues" evidence="1">
    <location>
        <begin position="14"/>
        <end position="26"/>
    </location>
</feature>
<dbReference type="InterPro" id="IPR029055">
    <property type="entry name" value="Ntn_hydrolases_N"/>
</dbReference>
<dbReference type="Proteomes" id="UP000247498">
    <property type="component" value="Unassembled WGS sequence"/>
</dbReference>
<dbReference type="InterPro" id="IPR043137">
    <property type="entry name" value="GGT_ssub_C"/>
</dbReference>
<dbReference type="PANTHER" id="PTHR43881:SF1">
    <property type="entry name" value="GAMMA-GLUTAMYLTRANSPEPTIDASE (AFU_ORTHOLOGUE AFUA_4G13580)"/>
    <property type="match status" value="1"/>
</dbReference>
<keyword evidence="3" id="KW-1185">Reference proteome</keyword>
<organism evidence="2 3">
    <name type="scientific">Raphidocelis subcapitata</name>
    <dbReference type="NCBI Taxonomy" id="307507"/>
    <lineage>
        <taxon>Eukaryota</taxon>
        <taxon>Viridiplantae</taxon>
        <taxon>Chlorophyta</taxon>
        <taxon>core chlorophytes</taxon>
        <taxon>Chlorophyceae</taxon>
        <taxon>CS clade</taxon>
        <taxon>Sphaeropleales</taxon>
        <taxon>Selenastraceae</taxon>
        <taxon>Raphidocelis</taxon>
    </lineage>
</organism>
<name>A0A2V0P740_9CHLO</name>
<dbReference type="FunCoup" id="A0A2V0P740">
    <property type="interactions" value="698"/>
</dbReference>
<feature type="region of interest" description="Disordered" evidence="1">
    <location>
        <begin position="446"/>
        <end position="495"/>
    </location>
</feature>
<evidence type="ECO:0008006" key="4">
    <source>
        <dbReference type="Google" id="ProtNLM"/>
    </source>
</evidence>
<dbReference type="PANTHER" id="PTHR43881">
    <property type="entry name" value="GAMMA-GLUTAMYLTRANSPEPTIDASE (AFU_ORTHOLOGUE AFUA_4G13580)"/>
    <property type="match status" value="1"/>
</dbReference>
<feature type="compositionally biased region" description="Pro residues" evidence="1">
    <location>
        <begin position="457"/>
        <end position="475"/>
    </location>
</feature>
<dbReference type="AlphaFoldDB" id="A0A2V0P740"/>
<gene>
    <name evidence="2" type="ORF">Rsub_08660</name>
</gene>
<feature type="compositionally biased region" description="Low complexity" evidence="1">
    <location>
        <begin position="446"/>
        <end position="456"/>
    </location>
</feature>
<dbReference type="SUPFAM" id="SSF56235">
    <property type="entry name" value="N-terminal nucleophile aminohydrolases (Ntn hydrolases)"/>
    <property type="match status" value="1"/>
</dbReference>
<dbReference type="InterPro" id="IPR043138">
    <property type="entry name" value="GGT_lsub"/>
</dbReference>
<dbReference type="OrthoDB" id="2015213at2759"/>
<protein>
    <recommendedName>
        <fullName evidence="4">Gamma-glutamyltranspeptidase</fullName>
    </recommendedName>
</protein>
<dbReference type="Gene3D" id="3.60.20.40">
    <property type="match status" value="1"/>
</dbReference>
<proteinExistence type="predicted"/>